<proteinExistence type="predicted"/>
<gene>
    <name evidence="1" type="ORF">WKR92_05430</name>
</gene>
<organism evidence="1 2">
    <name type="scientific">Albibacterium profundi</name>
    <dbReference type="NCBI Taxonomy" id="3134906"/>
    <lineage>
        <taxon>Bacteria</taxon>
        <taxon>Pseudomonadati</taxon>
        <taxon>Bacteroidota</taxon>
        <taxon>Sphingobacteriia</taxon>
        <taxon>Sphingobacteriales</taxon>
        <taxon>Sphingobacteriaceae</taxon>
        <taxon>Albibacterium</taxon>
    </lineage>
</organism>
<evidence type="ECO:0008006" key="3">
    <source>
        <dbReference type="Google" id="ProtNLM"/>
    </source>
</evidence>
<evidence type="ECO:0000313" key="2">
    <source>
        <dbReference type="Proteomes" id="UP001580928"/>
    </source>
</evidence>
<reference evidence="1 2" key="1">
    <citation type="submission" date="2024-04" db="EMBL/GenBank/DDBJ databases">
        <title>Albibacterium profundi sp. nov., isolated from sediment of the Challenger Deep of Mariana Trench.</title>
        <authorList>
            <person name="Wang Y."/>
        </authorList>
    </citation>
    <scope>NUCLEOTIDE SEQUENCE [LARGE SCALE GENOMIC DNA]</scope>
    <source>
        <strain evidence="1 2">RHL897</strain>
    </source>
</reference>
<sequence>MRYADLKRWRALDQLASDPYIIEGFKVFGPMEEWYDNLVEQGTSGQTANVSSSEESDYLRPYRVILNASNFVQNGYSWHPAHYLEPIAMEHFIITSETPGDVNTSVIYQNPGWPMQANEGAE</sequence>
<name>A0ABV5CFX5_9SPHI</name>
<evidence type="ECO:0000313" key="1">
    <source>
        <dbReference type="EMBL" id="MFB5945262.1"/>
    </source>
</evidence>
<dbReference type="EMBL" id="JBBVGT010000002">
    <property type="protein sequence ID" value="MFB5945262.1"/>
    <property type="molecule type" value="Genomic_DNA"/>
</dbReference>
<accession>A0ABV5CFX5</accession>
<comment type="caution">
    <text evidence="1">The sequence shown here is derived from an EMBL/GenBank/DDBJ whole genome shotgun (WGS) entry which is preliminary data.</text>
</comment>
<dbReference type="Proteomes" id="UP001580928">
    <property type="component" value="Unassembled WGS sequence"/>
</dbReference>
<dbReference type="RefSeq" id="WP_375556805.1">
    <property type="nucleotide sequence ID" value="NZ_JBBVGT010000002.1"/>
</dbReference>
<keyword evidence="2" id="KW-1185">Reference proteome</keyword>
<protein>
    <recommendedName>
        <fullName evidence="3">RagB/SusD domain-containing protein</fullName>
    </recommendedName>
</protein>